<dbReference type="InterPro" id="IPR019734">
    <property type="entry name" value="TPR_rpt"/>
</dbReference>
<dbReference type="SUPFAM" id="SSF48452">
    <property type="entry name" value="TPR-like"/>
    <property type="match status" value="1"/>
</dbReference>
<dbReference type="InterPro" id="IPR011990">
    <property type="entry name" value="TPR-like_helical_dom_sf"/>
</dbReference>
<organism evidence="5 6">
    <name type="scientific">Magallana gigas</name>
    <name type="common">Pacific oyster</name>
    <name type="synonym">Crassostrea gigas</name>
    <dbReference type="NCBI Taxonomy" id="29159"/>
    <lineage>
        <taxon>Eukaryota</taxon>
        <taxon>Metazoa</taxon>
        <taxon>Spiralia</taxon>
        <taxon>Lophotrochozoa</taxon>
        <taxon>Mollusca</taxon>
        <taxon>Bivalvia</taxon>
        <taxon>Autobranchia</taxon>
        <taxon>Pteriomorphia</taxon>
        <taxon>Ostreida</taxon>
        <taxon>Ostreoidea</taxon>
        <taxon>Ostreidae</taxon>
        <taxon>Magallana</taxon>
    </lineage>
</organism>
<dbReference type="InterPro" id="IPR051012">
    <property type="entry name" value="CellSynth/LPSAsmb/PSIAsmb"/>
</dbReference>
<dbReference type="Pfam" id="PF14559">
    <property type="entry name" value="TPR_19"/>
    <property type="match status" value="1"/>
</dbReference>
<dbReference type="PANTHER" id="PTHR45586">
    <property type="entry name" value="TPR REPEAT-CONTAINING PROTEIN PA4667"/>
    <property type="match status" value="1"/>
</dbReference>
<evidence type="ECO:0000256" key="1">
    <source>
        <dbReference type="ARBA" id="ARBA00022737"/>
    </source>
</evidence>
<dbReference type="Gene3D" id="1.25.40.10">
    <property type="entry name" value="Tetratricopeptide repeat domain"/>
    <property type="match status" value="1"/>
</dbReference>
<dbReference type="AlphaFoldDB" id="A0A8W8LA99"/>
<sequence>MKFYVHTEEPPFTVVVKWGDSDDQDLNKIIKIFMSNFEKRYPTEACKIDKSTIELWKGRKSLNLSGNVLQAIKNMDDIYVKWKSISTDNNAQITGNHSAEELDTSDLVKSENQDDSLEKNHSLKKKTPPYSVQEFLELATALSTKQQRQHAIVLFKDILKKEPTNQTALIGIADCYMNAGRPSDALPYLQQAQSTNDLAFRLGQCYVKMGEYDKAIDTLIGYCKELRTRGGTSAAHKQDVQVWLAKAYIGKKQTDMALVVLQGVLRENQEHLDALTEYAPLIYRLGPKQKDEAMTILLTVLVNKLNDNHVKEKFAYLCQQEHGMQVLESMSGPAWRDVPAVVFMATSLRDAGAIEQAEALLKHACMLQPENPHTLLTYVHTLELVEKHTEAVQEIMAYIKQWPDKEIGSFKIGSLLPILNHFNGDVYLNVPDGNIPCSSVSMETSSGPYLEDTNYLLAILFTLVKILFVKGAVAFIRPITNIIDPLTKGHELHKTNIRNEAAYFSCISQLQGITPEVNHVVPSQQNVYFVGDSHCVPPAWQAIRIKGEDRIVHPILSTGTKIWHLREESTFYPKYNFNSAITKIPDGAITIFCFGEIDCREALLLCVEKAKYDSLEEGIDRVIDIYVTLLTRLQNLHHWDVYVHPVLPVLDLTRSLVMQFNQRLKDRLMSQDSLKWLNFVDNLLTKESGELKLKKQFEFDGTHVHPCYLKLLEGSLEGLV</sequence>
<feature type="region of interest" description="Disordered" evidence="3">
    <location>
        <begin position="96"/>
        <end position="124"/>
    </location>
</feature>
<dbReference type="EnsemblMetazoa" id="G27101.1">
    <property type="protein sequence ID" value="G27101.1:cds"/>
    <property type="gene ID" value="G27101"/>
</dbReference>
<dbReference type="PANTHER" id="PTHR45586:SF1">
    <property type="entry name" value="LIPOPOLYSACCHARIDE ASSEMBLY PROTEIN B"/>
    <property type="match status" value="1"/>
</dbReference>
<dbReference type="Pfam" id="PF13174">
    <property type="entry name" value="TPR_6"/>
    <property type="match status" value="1"/>
</dbReference>
<dbReference type="Pfam" id="PF12688">
    <property type="entry name" value="TPR_5"/>
    <property type="match status" value="1"/>
</dbReference>
<evidence type="ECO:0000313" key="6">
    <source>
        <dbReference type="Proteomes" id="UP000005408"/>
    </source>
</evidence>
<dbReference type="OrthoDB" id="435413at2759"/>
<keyword evidence="1" id="KW-0677">Repeat</keyword>
<dbReference type="InterPro" id="IPR041656">
    <property type="entry name" value="TPR_5"/>
</dbReference>
<reference evidence="5" key="1">
    <citation type="submission" date="2022-08" db="UniProtKB">
        <authorList>
            <consortium name="EnsemblMetazoa"/>
        </authorList>
    </citation>
    <scope>IDENTIFICATION</scope>
    <source>
        <strain evidence="5">05x7-T-G4-1.051#20</strain>
    </source>
</reference>
<accession>A0A8W8LA99</accession>
<evidence type="ECO:0000259" key="4">
    <source>
        <dbReference type="Pfam" id="PF12688"/>
    </source>
</evidence>
<keyword evidence="2" id="KW-0802">TPR repeat</keyword>
<feature type="domain" description="Tetratrico peptide repeat group 5" evidence="4">
    <location>
        <begin position="339"/>
        <end position="396"/>
    </location>
</feature>
<dbReference type="Proteomes" id="UP000005408">
    <property type="component" value="Unassembled WGS sequence"/>
</dbReference>
<keyword evidence="6" id="KW-1185">Reference proteome</keyword>
<evidence type="ECO:0000313" key="5">
    <source>
        <dbReference type="EnsemblMetazoa" id="G27101.1:cds"/>
    </source>
</evidence>
<feature type="compositionally biased region" description="Basic and acidic residues" evidence="3">
    <location>
        <begin position="106"/>
        <end position="121"/>
    </location>
</feature>
<evidence type="ECO:0000256" key="3">
    <source>
        <dbReference type="SAM" id="MobiDB-lite"/>
    </source>
</evidence>
<protein>
    <recommendedName>
        <fullName evidence="4">Tetratrico peptide repeat group 5 domain-containing protein</fullName>
    </recommendedName>
</protein>
<name>A0A8W8LA99_MAGGI</name>
<dbReference type="OMA" id="IWHLREE"/>
<evidence type="ECO:0000256" key="2">
    <source>
        <dbReference type="ARBA" id="ARBA00022803"/>
    </source>
</evidence>
<proteinExistence type="predicted"/>